<dbReference type="PIRSF" id="PIRSF006607">
    <property type="entry name" value="RNAmts_UCP006607"/>
    <property type="match status" value="1"/>
</dbReference>
<dbReference type="RefSeq" id="WP_004593537.1">
    <property type="nucleotide sequence ID" value="NZ_APMM01000052.1"/>
</dbReference>
<dbReference type="PANTHER" id="PTHR11006">
    <property type="entry name" value="PROTEIN ARGININE N-METHYLTRANSFERASE"/>
    <property type="match status" value="1"/>
</dbReference>
<dbReference type="SUPFAM" id="SSF53335">
    <property type="entry name" value="S-adenosyl-L-methionine-dependent methyltransferases"/>
    <property type="match status" value="1"/>
</dbReference>
<evidence type="ECO:0008006" key="3">
    <source>
        <dbReference type="Google" id="ProtNLM"/>
    </source>
</evidence>
<accession>N6VX62</accession>
<dbReference type="Pfam" id="PF06325">
    <property type="entry name" value="PrmA"/>
    <property type="match status" value="1"/>
</dbReference>
<evidence type="ECO:0000313" key="1">
    <source>
        <dbReference type="EMBL" id="ENN95702.1"/>
    </source>
</evidence>
<protein>
    <recommendedName>
        <fullName evidence="3">Ribosomal L11 methyltransferase</fullName>
    </recommendedName>
</protein>
<evidence type="ECO:0000313" key="2">
    <source>
        <dbReference type="Proteomes" id="UP000053695"/>
    </source>
</evidence>
<dbReference type="InterPro" id="IPR021172">
    <property type="entry name" value="UCP006607_RNA_methylase-rel"/>
</dbReference>
<proteinExistence type="predicted"/>
<dbReference type="GO" id="GO:0016274">
    <property type="term" value="F:protein-arginine N-methyltransferase activity"/>
    <property type="evidence" value="ECO:0007669"/>
    <property type="project" value="InterPro"/>
</dbReference>
<dbReference type="STRING" id="1069083.GCA_000371805_01288"/>
<gene>
    <name evidence="1" type="ORF">J422_06436</name>
</gene>
<dbReference type="OrthoDB" id="106720at2157"/>
<dbReference type="Proteomes" id="UP000053695">
    <property type="component" value="Unassembled WGS sequence"/>
</dbReference>
<sequence length="259" mass="29814">MILELDAPQWHLSLLHDYERIAIYKKAIEENVKESDIVFDLGTGSGILAMIAALKAKRVYAIELDSFTYEYAKENIKRNGFDNIILIEGDAELYNFKENPDVIVAELLDTALIAESHVRVMNAMIKKGYINDNTKLIPKGVINTVQLVEAKFNHIYYDEKSEAKPLSEEMIYEEVSFYKINPLKMKYKFKFHLDEDYNNVGLRLKTYTILDDKHVAGPTPMLNPPLVIPVGRAKRGDLLIKLFYERGVFESIKVRAYDL</sequence>
<dbReference type="InterPro" id="IPR025799">
    <property type="entry name" value="Arg_MeTrfase"/>
</dbReference>
<keyword evidence="2" id="KW-1185">Reference proteome</keyword>
<dbReference type="InterPro" id="IPR029063">
    <property type="entry name" value="SAM-dependent_MTases_sf"/>
</dbReference>
<name>N6VX62_9EURY</name>
<dbReference type="CDD" id="cd02440">
    <property type="entry name" value="AdoMet_MTases"/>
    <property type="match status" value="1"/>
</dbReference>
<dbReference type="GO" id="GO:0042054">
    <property type="term" value="F:histone methyltransferase activity"/>
    <property type="evidence" value="ECO:0007669"/>
    <property type="project" value="TreeGrafter"/>
</dbReference>
<dbReference type="Gene3D" id="3.40.50.150">
    <property type="entry name" value="Vaccinia Virus protein VP39"/>
    <property type="match status" value="1"/>
</dbReference>
<dbReference type="PATRIC" id="fig|1069083.5.peg.1253"/>
<reference evidence="1 2" key="1">
    <citation type="journal article" date="2013" name="Genome Announc.">
        <title>Draft Genome Sequence of a Highly Flagellated, Fast-Swimming Archaeon, Methanocaldococcus villosus Strain KIN24-T80 (DSM 22612).</title>
        <authorList>
            <person name="Thennarasu S."/>
            <person name="Polireddy D."/>
            <person name="Antony A."/>
            <person name="Yada M.R."/>
            <person name="Algarawi S."/>
            <person name="Sivakumar N."/>
        </authorList>
    </citation>
    <scope>NUCLEOTIDE SEQUENCE [LARGE SCALE GENOMIC DNA]</scope>
    <source>
        <strain evidence="1 2">KIN24-T80</strain>
    </source>
</reference>
<dbReference type="EMBL" id="APMM01000052">
    <property type="protein sequence ID" value="ENN95702.1"/>
    <property type="molecule type" value="Genomic_DNA"/>
</dbReference>
<organism evidence="1 2">
    <name type="scientific">Methanocaldococcus villosus KIN24-T80</name>
    <dbReference type="NCBI Taxonomy" id="1069083"/>
    <lineage>
        <taxon>Archaea</taxon>
        <taxon>Methanobacteriati</taxon>
        <taxon>Methanobacteriota</taxon>
        <taxon>Methanomada group</taxon>
        <taxon>Methanococci</taxon>
        <taxon>Methanococcales</taxon>
        <taxon>Methanocaldococcaceae</taxon>
        <taxon>Methanocaldococcus</taxon>
    </lineage>
</organism>
<dbReference type="AlphaFoldDB" id="N6VX62"/>
<comment type="caution">
    <text evidence="1">The sequence shown here is derived from an EMBL/GenBank/DDBJ whole genome shotgun (WGS) entry which is preliminary data.</text>
</comment>
<dbReference type="PANTHER" id="PTHR11006:SF4">
    <property type="entry name" value="PROTEIN ARGININE N-METHYLTRANSFERASE 7"/>
    <property type="match status" value="1"/>
</dbReference>